<evidence type="ECO:0000313" key="2">
    <source>
        <dbReference type="Proteomes" id="UP000324222"/>
    </source>
</evidence>
<proteinExistence type="predicted"/>
<comment type="caution">
    <text evidence="1">The sequence shown here is derived from an EMBL/GenBank/DDBJ whole genome shotgun (WGS) entry which is preliminary data.</text>
</comment>
<keyword evidence="2" id="KW-1185">Reference proteome</keyword>
<organism evidence="1 2">
    <name type="scientific">Portunus trituberculatus</name>
    <name type="common">Swimming crab</name>
    <name type="synonym">Neptunus trituberculatus</name>
    <dbReference type="NCBI Taxonomy" id="210409"/>
    <lineage>
        <taxon>Eukaryota</taxon>
        <taxon>Metazoa</taxon>
        <taxon>Ecdysozoa</taxon>
        <taxon>Arthropoda</taxon>
        <taxon>Crustacea</taxon>
        <taxon>Multicrustacea</taxon>
        <taxon>Malacostraca</taxon>
        <taxon>Eumalacostraca</taxon>
        <taxon>Eucarida</taxon>
        <taxon>Decapoda</taxon>
        <taxon>Pleocyemata</taxon>
        <taxon>Brachyura</taxon>
        <taxon>Eubrachyura</taxon>
        <taxon>Portunoidea</taxon>
        <taxon>Portunidae</taxon>
        <taxon>Portuninae</taxon>
        <taxon>Portunus</taxon>
    </lineage>
</organism>
<sequence>MIRRGKEQEASPSCTLPNIVIIEIIQENLEAEMRRLGGHGQRHALLSIIWTKSRCLVGNEAIPLTRATIRTETLGEPAARRSEAQHVKVNRRIAYLECCDLK</sequence>
<gene>
    <name evidence="1" type="ORF">E2C01_043799</name>
</gene>
<protein>
    <submittedName>
        <fullName evidence="1">Uncharacterized protein</fullName>
    </submittedName>
</protein>
<evidence type="ECO:0000313" key="1">
    <source>
        <dbReference type="EMBL" id="MPC49981.1"/>
    </source>
</evidence>
<dbReference type="Proteomes" id="UP000324222">
    <property type="component" value="Unassembled WGS sequence"/>
</dbReference>
<dbReference type="AlphaFoldDB" id="A0A5B7FR78"/>
<name>A0A5B7FR78_PORTR</name>
<accession>A0A5B7FR78</accession>
<reference evidence="1 2" key="1">
    <citation type="submission" date="2019-05" db="EMBL/GenBank/DDBJ databases">
        <title>Another draft genome of Portunus trituberculatus and its Hox gene families provides insights of decapod evolution.</title>
        <authorList>
            <person name="Jeong J.-H."/>
            <person name="Song I."/>
            <person name="Kim S."/>
            <person name="Choi T."/>
            <person name="Kim D."/>
            <person name="Ryu S."/>
            <person name="Kim W."/>
        </authorList>
    </citation>
    <scope>NUCLEOTIDE SEQUENCE [LARGE SCALE GENOMIC DNA]</scope>
    <source>
        <tissue evidence="1">Muscle</tissue>
    </source>
</reference>
<dbReference type="EMBL" id="VSRR010009216">
    <property type="protein sequence ID" value="MPC49981.1"/>
    <property type="molecule type" value="Genomic_DNA"/>
</dbReference>